<dbReference type="Pfam" id="PF00106">
    <property type="entry name" value="adh_short"/>
    <property type="match status" value="1"/>
</dbReference>
<dbReference type="Proteomes" id="UP000324974">
    <property type="component" value="Chromosome"/>
</dbReference>
<dbReference type="EMBL" id="CP042425">
    <property type="protein sequence ID" value="QEL15071.1"/>
    <property type="molecule type" value="Genomic_DNA"/>
</dbReference>
<reference evidence="3" key="1">
    <citation type="submission" date="2019-08" db="EMBL/GenBank/DDBJ databases">
        <title>Limnoglobus roseus gen. nov., sp. nov., a novel freshwater planctomycete with a giant genome from the family Gemmataceae.</title>
        <authorList>
            <person name="Kulichevskaya I.S."/>
            <person name="Naumoff D.G."/>
            <person name="Miroshnikov K."/>
            <person name="Ivanova A."/>
            <person name="Philippov D.A."/>
            <person name="Hakobyan A."/>
            <person name="Rijpstra I.C."/>
            <person name="Sinninghe Damste J.S."/>
            <person name="Liesack W."/>
            <person name="Dedysh S.N."/>
        </authorList>
    </citation>
    <scope>NUCLEOTIDE SEQUENCE [LARGE SCALE GENOMIC DNA]</scope>
    <source>
        <strain evidence="3">PX52</strain>
    </source>
</reference>
<dbReference type="FunFam" id="3.40.50.720:FF:000084">
    <property type="entry name" value="Short-chain dehydrogenase reductase"/>
    <property type="match status" value="1"/>
</dbReference>
<dbReference type="InterPro" id="IPR036291">
    <property type="entry name" value="NAD(P)-bd_dom_sf"/>
</dbReference>
<dbReference type="InterPro" id="IPR002347">
    <property type="entry name" value="SDR_fam"/>
</dbReference>
<accession>A0A5C1A781</accession>
<keyword evidence="3" id="KW-1185">Reference proteome</keyword>
<protein>
    <submittedName>
        <fullName evidence="2">SDR family oxidoreductase</fullName>
    </submittedName>
</protein>
<dbReference type="PANTHER" id="PTHR42879:SF2">
    <property type="entry name" value="3-OXOACYL-[ACYL-CARRIER-PROTEIN] REDUCTASE FABG"/>
    <property type="match status" value="1"/>
</dbReference>
<proteinExistence type="inferred from homology"/>
<dbReference type="AlphaFoldDB" id="A0A5C1A781"/>
<evidence type="ECO:0000313" key="3">
    <source>
        <dbReference type="Proteomes" id="UP000324974"/>
    </source>
</evidence>
<dbReference type="Gene3D" id="3.40.50.720">
    <property type="entry name" value="NAD(P)-binding Rossmann-like Domain"/>
    <property type="match status" value="1"/>
</dbReference>
<dbReference type="PANTHER" id="PTHR42879">
    <property type="entry name" value="3-OXOACYL-(ACYL-CARRIER-PROTEIN) REDUCTASE"/>
    <property type="match status" value="1"/>
</dbReference>
<dbReference type="PRINTS" id="PR00081">
    <property type="entry name" value="GDHRDH"/>
</dbReference>
<gene>
    <name evidence="2" type="ORF">PX52LOC_01979</name>
</gene>
<evidence type="ECO:0000256" key="1">
    <source>
        <dbReference type="ARBA" id="ARBA00006484"/>
    </source>
</evidence>
<organism evidence="2 3">
    <name type="scientific">Limnoglobus roseus</name>
    <dbReference type="NCBI Taxonomy" id="2598579"/>
    <lineage>
        <taxon>Bacteria</taxon>
        <taxon>Pseudomonadati</taxon>
        <taxon>Planctomycetota</taxon>
        <taxon>Planctomycetia</taxon>
        <taxon>Gemmatales</taxon>
        <taxon>Gemmataceae</taxon>
        <taxon>Limnoglobus</taxon>
    </lineage>
</organism>
<dbReference type="OrthoDB" id="9804774at2"/>
<comment type="similarity">
    <text evidence="1">Belongs to the short-chain dehydrogenases/reductases (SDR) family.</text>
</comment>
<dbReference type="SUPFAM" id="SSF51735">
    <property type="entry name" value="NAD(P)-binding Rossmann-fold domains"/>
    <property type="match status" value="1"/>
</dbReference>
<dbReference type="RefSeq" id="WP_149109919.1">
    <property type="nucleotide sequence ID" value="NZ_CP042425.1"/>
</dbReference>
<name>A0A5C1A781_9BACT</name>
<dbReference type="InterPro" id="IPR050259">
    <property type="entry name" value="SDR"/>
</dbReference>
<dbReference type="CDD" id="cd05233">
    <property type="entry name" value="SDR_c"/>
    <property type="match status" value="1"/>
</dbReference>
<dbReference type="KEGG" id="lrs:PX52LOC_01979"/>
<sequence length="260" mass="27635">MDLQLKGKTAVVTGSTAGIGLSIAEELAREGVKVFVAGRTQPKIDEALEVVRKAGDAEGVVADAGTAEGCAALVKHVPKVDILVNNLGIYEAKPFAEIPDDDWLKLFTVNVMSGVRLSRNYFPQMLAAGWGRVIFIASESGVMTPAEMVHYGMTKSSQLALSRGMAELTKGTEVTVNTVLPGPTRSEGIVDFLKSVSPQAKDAAEAESEFFRVHRSSSLLQRLIDPREIAHMVAYLASPLSAATNGAALRVEGGLLRSIV</sequence>
<evidence type="ECO:0000313" key="2">
    <source>
        <dbReference type="EMBL" id="QEL15071.1"/>
    </source>
</evidence>